<keyword evidence="1" id="KW-1185">Reference proteome</keyword>
<dbReference type="WBParaSite" id="nRc.2.0.1.t01433-RA">
    <property type="protein sequence ID" value="nRc.2.0.1.t01433-RA"/>
    <property type="gene ID" value="nRc.2.0.1.g01433"/>
</dbReference>
<organism evidence="1 2">
    <name type="scientific">Romanomermis culicivorax</name>
    <name type="common">Nematode worm</name>
    <dbReference type="NCBI Taxonomy" id="13658"/>
    <lineage>
        <taxon>Eukaryota</taxon>
        <taxon>Metazoa</taxon>
        <taxon>Ecdysozoa</taxon>
        <taxon>Nematoda</taxon>
        <taxon>Enoplea</taxon>
        <taxon>Dorylaimia</taxon>
        <taxon>Mermithida</taxon>
        <taxon>Mermithoidea</taxon>
        <taxon>Mermithidae</taxon>
        <taxon>Romanomermis</taxon>
    </lineage>
</organism>
<proteinExistence type="predicted"/>
<protein>
    <submittedName>
        <fullName evidence="2">Uncharacterized protein</fullName>
    </submittedName>
</protein>
<reference evidence="2" key="1">
    <citation type="submission" date="2022-11" db="UniProtKB">
        <authorList>
            <consortium name="WormBaseParasite"/>
        </authorList>
    </citation>
    <scope>IDENTIFICATION</scope>
</reference>
<sequence>METWVRMLKGQLGESPIKSNSRITQITAAVMISTNQLTFNRRFSKAWKTFGQMWKKMEEDFRYKILEITTLEHKIRIRDIDATTTTTTIRGTKHIQIAATAAMIITTAIFAQMRIS</sequence>
<evidence type="ECO:0000313" key="1">
    <source>
        <dbReference type="Proteomes" id="UP000887565"/>
    </source>
</evidence>
<name>A0A915HIG7_ROMCU</name>
<dbReference type="Proteomes" id="UP000887565">
    <property type="component" value="Unplaced"/>
</dbReference>
<accession>A0A915HIG7</accession>
<evidence type="ECO:0000313" key="2">
    <source>
        <dbReference type="WBParaSite" id="nRc.2.0.1.t01433-RA"/>
    </source>
</evidence>
<dbReference type="AlphaFoldDB" id="A0A915HIG7"/>